<proteinExistence type="evidence at transcript level"/>
<dbReference type="PANTHER" id="PTHR11905:SF159">
    <property type="entry name" value="ADAM METALLOPROTEASE"/>
    <property type="match status" value="1"/>
</dbReference>
<keyword evidence="4 9" id="KW-0482">Metalloprotease</keyword>
<dbReference type="EMBL" id="AB205028">
    <property type="protein sequence ID" value="BAE72661.1"/>
    <property type="molecule type" value="mRNA"/>
</dbReference>
<dbReference type="CDD" id="cd04272">
    <property type="entry name" value="ZnMc_salivary_gland_MPs"/>
    <property type="match status" value="1"/>
</dbReference>
<evidence type="ECO:0000313" key="9">
    <source>
        <dbReference type="EMBL" id="BAE72661.1"/>
    </source>
</evidence>
<name>Q2PGH7_HAELO</name>
<feature type="region of interest" description="Disordered" evidence="6">
    <location>
        <begin position="485"/>
        <end position="506"/>
    </location>
</feature>
<accession>Q2PGH7</accession>
<keyword evidence="1 9" id="KW-0645">Protease</keyword>
<reference evidence="9" key="1">
    <citation type="journal article" date="2007" name="Comp. Biochem. Physiol. B, Biochem. Mol. Biol.">
        <title>Molecular characterization and comparative study of 6 salivary gland metalloproteases from the hard tick, Haemaphysalis longicornis.</title>
        <authorList>
            <person name="Harnnoi T."/>
            <person name="Sakaguchi T."/>
            <person name="Nishikawa Y."/>
            <person name="Xuan X."/>
            <person name="Fujisaki K."/>
        </authorList>
    </citation>
    <scope>NUCLEOTIDE SEQUENCE</scope>
</reference>
<gene>
    <name evidence="9" type="primary">met</name>
</gene>
<dbReference type="PANTHER" id="PTHR11905">
    <property type="entry name" value="ADAM A DISINTEGRIN AND METALLOPROTEASE DOMAIN"/>
    <property type="match status" value="1"/>
</dbReference>
<dbReference type="VEuPathDB" id="VectorBase:HLOH_055429"/>
<feature type="binding site" evidence="5">
    <location>
        <position position="321"/>
    </location>
    <ligand>
        <name>Zn(2+)</name>
        <dbReference type="ChEBI" id="CHEBI:29105"/>
        <note>catalytic</note>
    </ligand>
</feature>
<evidence type="ECO:0000256" key="6">
    <source>
        <dbReference type="SAM" id="MobiDB-lite"/>
    </source>
</evidence>
<feature type="non-terminal residue" evidence="9">
    <location>
        <position position="506"/>
    </location>
</feature>
<keyword evidence="5" id="KW-0479">Metal-binding</keyword>
<feature type="binding site" evidence="5">
    <location>
        <position position="327"/>
    </location>
    <ligand>
        <name>Zn(2+)</name>
        <dbReference type="ChEBI" id="CHEBI:29105"/>
        <note>catalytic</note>
    </ligand>
</feature>
<dbReference type="Pfam" id="PF13688">
    <property type="entry name" value="Reprolysin_5"/>
    <property type="match status" value="1"/>
</dbReference>
<evidence type="ECO:0000256" key="3">
    <source>
        <dbReference type="ARBA" id="ARBA00022833"/>
    </source>
</evidence>
<dbReference type="GO" id="GO:0004222">
    <property type="term" value="F:metalloendopeptidase activity"/>
    <property type="evidence" value="ECO:0007669"/>
    <property type="project" value="InterPro"/>
</dbReference>
<keyword evidence="7" id="KW-0732">Signal</keyword>
<dbReference type="GO" id="GO:0046872">
    <property type="term" value="F:metal ion binding"/>
    <property type="evidence" value="ECO:0007669"/>
    <property type="project" value="UniProtKB-KW"/>
</dbReference>
<dbReference type="GO" id="GO:0006509">
    <property type="term" value="P:membrane protein ectodomain proteolysis"/>
    <property type="evidence" value="ECO:0007669"/>
    <property type="project" value="TreeGrafter"/>
</dbReference>
<keyword evidence="3 5" id="KW-0862">Zinc</keyword>
<feature type="active site" evidence="5">
    <location>
        <position position="318"/>
    </location>
</feature>
<evidence type="ECO:0000256" key="2">
    <source>
        <dbReference type="ARBA" id="ARBA00022801"/>
    </source>
</evidence>
<dbReference type="AlphaFoldDB" id="Q2PGH7"/>
<dbReference type="InterPro" id="IPR024079">
    <property type="entry name" value="MetalloPept_cat_dom_sf"/>
</dbReference>
<dbReference type="InterPro" id="IPR001590">
    <property type="entry name" value="Peptidase_M12B"/>
</dbReference>
<evidence type="ECO:0000256" key="4">
    <source>
        <dbReference type="ARBA" id="ARBA00023049"/>
    </source>
</evidence>
<feature type="signal peptide" evidence="7">
    <location>
        <begin position="1"/>
        <end position="16"/>
    </location>
</feature>
<comment type="caution">
    <text evidence="5">Lacks conserved residue(s) required for the propagation of feature annotation.</text>
</comment>
<sequence length="506" mass="56822">MLLFVLITTWFIPAKGTNAPLLVYPRLVEERTTDGRMLLHVHDGLTLNLRKASVAAPEFRVLTEENGEDVTHFYSGEELDRYLYEDETKLATIHVMETDNGHEIEGVLGPDRRIQPMPTMERSAEGLIAHIIHPIENKRMFDEALLPSDMDKWAVSGRDNGNEEGVPKSVTIELFIVSGSSHHKEFNQTKFLILYLCVTVNSLNLRYAATSSPRIQLLLTGVQQDKDDSYKIGQEGYMNAAGTLENFKAYVVTKMLEFGKPDVVYLMTADNVYSTSGGKADTNSLGIGYVTGVCTEFRVALGEDTPGFYNGMHTMTHETAHVLGSEHDESAPTPSVKDHPGSMSCPWKAGFIMSYVNNGPDHHKFSSCSINQMRHVIKIRGRSCWTVSKTGKTRPGKYAGMFVSLQRLCKRLFPDRADVVADTDSQYLEKCKVKCKYSVVHYEYLGNSRRMVTTWYSKTGESVDYMKCAKEKVCMQGLCVEKPAETPKKPKVKKAEKTEKPPKQKN</sequence>
<feature type="binding site" evidence="5">
    <location>
        <position position="317"/>
    </location>
    <ligand>
        <name>Zn(2+)</name>
        <dbReference type="ChEBI" id="CHEBI:29105"/>
        <note>catalytic</note>
    </ligand>
</feature>
<feature type="domain" description="Peptidase M12B" evidence="8">
    <location>
        <begin position="170"/>
        <end position="389"/>
    </location>
</feature>
<protein>
    <submittedName>
        <fullName evidence="9">Metalloprotease</fullName>
    </submittedName>
</protein>
<feature type="chain" id="PRO_5004213577" evidence="7">
    <location>
        <begin position="17"/>
        <end position="506"/>
    </location>
</feature>
<dbReference type="OrthoDB" id="9936463at2759"/>
<dbReference type="Gene3D" id="3.40.390.10">
    <property type="entry name" value="Collagenase (Catalytic Domain)"/>
    <property type="match status" value="1"/>
</dbReference>
<evidence type="ECO:0000256" key="5">
    <source>
        <dbReference type="PROSITE-ProRule" id="PRU00276"/>
    </source>
</evidence>
<evidence type="ECO:0000256" key="1">
    <source>
        <dbReference type="ARBA" id="ARBA00022670"/>
    </source>
</evidence>
<dbReference type="SUPFAM" id="SSF55486">
    <property type="entry name" value="Metalloproteases ('zincins'), catalytic domain"/>
    <property type="match status" value="1"/>
</dbReference>
<dbReference type="PROSITE" id="PS50215">
    <property type="entry name" value="ADAM_MEPRO"/>
    <property type="match status" value="1"/>
</dbReference>
<evidence type="ECO:0000259" key="8">
    <source>
        <dbReference type="PROSITE" id="PS50215"/>
    </source>
</evidence>
<organism evidence="9">
    <name type="scientific">Haemaphysalis longicornis</name>
    <name type="common">Bush tick</name>
    <dbReference type="NCBI Taxonomy" id="44386"/>
    <lineage>
        <taxon>Eukaryota</taxon>
        <taxon>Metazoa</taxon>
        <taxon>Ecdysozoa</taxon>
        <taxon>Arthropoda</taxon>
        <taxon>Chelicerata</taxon>
        <taxon>Arachnida</taxon>
        <taxon>Acari</taxon>
        <taxon>Parasitiformes</taxon>
        <taxon>Ixodida</taxon>
        <taxon>Ixodoidea</taxon>
        <taxon>Ixodidae</taxon>
        <taxon>Haemaphysalinae</taxon>
        <taxon>Haemaphysalis</taxon>
    </lineage>
</organism>
<keyword evidence="2" id="KW-0378">Hydrolase</keyword>
<evidence type="ECO:0000256" key="7">
    <source>
        <dbReference type="SAM" id="SignalP"/>
    </source>
</evidence>
<dbReference type="InterPro" id="IPR034030">
    <property type="entry name" value="ZnMc_salivary_gland_MPs"/>
</dbReference>